<dbReference type="InterPro" id="IPR000073">
    <property type="entry name" value="AB_hydrolase_1"/>
</dbReference>
<gene>
    <name evidence="2" type="ORF">I4J89_06620</name>
</gene>
<dbReference type="Gene3D" id="3.40.50.1820">
    <property type="entry name" value="alpha/beta hydrolase"/>
    <property type="match status" value="1"/>
</dbReference>
<evidence type="ECO:0000313" key="2">
    <source>
        <dbReference type="EMBL" id="MBG0561133.1"/>
    </source>
</evidence>
<dbReference type="RefSeq" id="WP_196412944.1">
    <property type="nucleotide sequence ID" value="NZ_JADQTO010000003.1"/>
</dbReference>
<dbReference type="SUPFAM" id="SSF53474">
    <property type="entry name" value="alpha/beta-Hydrolases"/>
    <property type="match status" value="1"/>
</dbReference>
<keyword evidence="2" id="KW-0378">Hydrolase</keyword>
<reference evidence="2" key="1">
    <citation type="submission" date="2020-11" db="EMBL/GenBank/DDBJ databases">
        <title>Isolation and identification of active actinomycetes.</title>
        <authorList>
            <person name="Sun X."/>
        </authorList>
    </citation>
    <scope>NUCLEOTIDE SEQUENCE</scope>
    <source>
        <strain evidence="2">NEAU-A11</strain>
    </source>
</reference>
<dbReference type="GO" id="GO:0016020">
    <property type="term" value="C:membrane"/>
    <property type="evidence" value="ECO:0007669"/>
    <property type="project" value="TreeGrafter"/>
</dbReference>
<dbReference type="PANTHER" id="PTHR43798:SF33">
    <property type="entry name" value="HYDROLASE, PUTATIVE (AFU_ORTHOLOGUE AFUA_2G14860)-RELATED"/>
    <property type="match status" value="1"/>
</dbReference>
<organism evidence="2 3">
    <name type="scientific">Actinoplanes aureus</name>
    <dbReference type="NCBI Taxonomy" id="2792083"/>
    <lineage>
        <taxon>Bacteria</taxon>
        <taxon>Bacillati</taxon>
        <taxon>Actinomycetota</taxon>
        <taxon>Actinomycetes</taxon>
        <taxon>Micromonosporales</taxon>
        <taxon>Micromonosporaceae</taxon>
        <taxon>Actinoplanes</taxon>
    </lineage>
</organism>
<name>A0A931FVB1_9ACTN</name>
<evidence type="ECO:0000313" key="3">
    <source>
        <dbReference type="Proteomes" id="UP000598146"/>
    </source>
</evidence>
<protein>
    <submittedName>
        <fullName evidence="2">Alpha/beta hydrolase</fullName>
    </submittedName>
</protein>
<dbReference type="GO" id="GO:0016787">
    <property type="term" value="F:hydrolase activity"/>
    <property type="evidence" value="ECO:0007669"/>
    <property type="project" value="UniProtKB-KW"/>
</dbReference>
<dbReference type="InterPro" id="IPR050266">
    <property type="entry name" value="AB_hydrolase_sf"/>
</dbReference>
<dbReference type="Proteomes" id="UP000598146">
    <property type="component" value="Unassembled WGS sequence"/>
</dbReference>
<evidence type="ECO:0000259" key="1">
    <source>
        <dbReference type="Pfam" id="PF00561"/>
    </source>
</evidence>
<dbReference type="Pfam" id="PF00561">
    <property type="entry name" value="Abhydrolase_1"/>
    <property type="match status" value="1"/>
</dbReference>
<proteinExistence type="predicted"/>
<accession>A0A931FVB1</accession>
<dbReference type="PANTHER" id="PTHR43798">
    <property type="entry name" value="MONOACYLGLYCEROL LIPASE"/>
    <property type="match status" value="1"/>
</dbReference>
<sequence length="266" mass="28136">MDEIDIPVDGGDLRVLSWPGDGPVVLAAHGITANGLSWAPVARALAGRVHLVAPDLRGRAGSAHLPGPYGMAAHADDLIAVADHFGVKRVPLVGHSMGAFVVAATAARHPERAGPVLMVDGGVALPVPPGVDVDAALHAIIGPAMRRLSMTFESPAAYLDYFRSNPALGRYWTPDLEAYILRDFTGIGSSCVLDAVRGDAADMLTNPVPAPYPLLWAPRGLMDEDRGLYTADQLTGVDDAERVPDVNHYTILQSPRVAERIVTLLP</sequence>
<dbReference type="AlphaFoldDB" id="A0A931FVB1"/>
<keyword evidence="3" id="KW-1185">Reference proteome</keyword>
<feature type="domain" description="AB hydrolase-1" evidence="1">
    <location>
        <begin position="23"/>
        <end position="119"/>
    </location>
</feature>
<comment type="caution">
    <text evidence="2">The sequence shown here is derived from an EMBL/GenBank/DDBJ whole genome shotgun (WGS) entry which is preliminary data.</text>
</comment>
<dbReference type="InterPro" id="IPR029058">
    <property type="entry name" value="AB_hydrolase_fold"/>
</dbReference>
<dbReference type="EMBL" id="JADQTO010000003">
    <property type="protein sequence ID" value="MBG0561133.1"/>
    <property type="molecule type" value="Genomic_DNA"/>
</dbReference>